<dbReference type="PANTHER" id="PTHR37839:SF1">
    <property type="entry name" value="NA(+)-TRANSLOCATING NADH-QUINONE REDUCTASE SUBUNIT A"/>
    <property type="match status" value="1"/>
</dbReference>
<reference evidence="4 5" key="1">
    <citation type="submission" date="2017-09" db="EMBL/GenBank/DDBJ databases">
        <authorList>
            <person name="Ehlers B."/>
            <person name="Leendertz F.H."/>
        </authorList>
    </citation>
    <scope>NUCLEOTIDE SEQUENCE [LARGE SCALE GENOMIC DNA]</scope>
    <source>
        <strain evidence="4 5">CGMCC 1.12662</strain>
    </source>
</reference>
<dbReference type="EMBL" id="PGTD01000015">
    <property type="protein sequence ID" value="PJE29895.1"/>
    <property type="molecule type" value="Genomic_DNA"/>
</dbReference>
<evidence type="ECO:0000313" key="6">
    <source>
        <dbReference type="Proteomes" id="UP000231702"/>
    </source>
</evidence>
<sequence>MPLRAINSGLSPALPTAPPASGGVTARLTEEAALIPLRSERLRLDMLCEEGALLAQGAPVARMRDHPEVALVAPMAARLARVRLGPGRQLIELLFFHEPEAGRHVFEVAAARHGDAAAIRVLMQQAGLWRLLRSRPFGRMPAVAESPAAIFVMAADTRPHAPDPVAMLEGRGESFSRGLAALGRLTGGPVFLCQPRGPALAGPGAVEGRLRILRCGNRHPQGLAGFRIHHEHPATPEAPVWELHAEDVADLGALLETGSLPGLRSVSVTGEALTETRLLRCQPGANLRGLCQGAVVPGWHQVLSGSALDGHEATWLGLRDRQVTVQDSHRGSPRSHWFSNALRRAARPLPVIPTAALEQAFGTALPAMALIRALSSGDDESFTRLGGLSLLEEDLALADYVTGATPRLSALLRAALDRIAAEEGL</sequence>
<evidence type="ECO:0000313" key="5">
    <source>
        <dbReference type="Proteomes" id="UP000231655"/>
    </source>
</evidence>
<protein>
    <submittedName>
        <fullName evidence="3">Na(+)-translocating NADH-quinone reductase subunit A</fullName>
    </submittedName>
    <submittedName>
        <fullName evidence="4">Na+-transporting NADH:ubiquinone oxidoreductase subunit A</fullName>
    </submittedName>
</protein>
<dbReference type="EMBL" id="OBEA01000005">
    <property type="protein sequence ID" value="SNY53979.1"/>
    <property type="molecule type" value="Genomic_DNA"/>
</dbReference>
<feature type="domain" description="Na(+)-translocating NADH-quinone reductase subunit A C-terminal" evidence="1">
    <location>
        <begin position="266"/>
        <end position="313"/>
    </location>
</feature>
<feature type="domain" description="NqrA second alpha/beta" evidence="2">
    <location>
        <begin position="116"/>
        <end position="260"/>
    </location>
</feature>
<dbReference type="InterPro" id="IPR008703">
    <property type="entry name" value="NqrA"/>
</dbReference>
<name>A0A285J0Z9_9RHOB</name>
<organism evidence="4 5">
    <name type="scientific">Pseudooceanicola antarcticus</name>
    <dbReference type="NCBI Taxonomy" id="1247613"/>
    <lineage>
        <taxon>Bacteria</taxon>
        <taxon>Pseudomonadati</taxon>
        <taxon>Pseudomonadota</taxon>
        <taxon>Alphaproteobacteria</taxon>
        <taxon>Rhodobacterales</taxon>
        <taxon>Paracoccaceae</taxon>
        <taxon>Pseudooceanicola</taxon>
    </lineage>
</organism>
<dbReference type="PANTHER" id="PTHR37839">
    <property type="entry name" value="NA(+)-TRANSLOCATING NADH-QUINONE REDUCTASE SUBUNIT A"/>
    <property type="match status" value="1"/>
</dbReference>
<accession>A0A285J0Z9</accession>
<reference evidence="3 6" key="2">
    <citation type="journal article" date="2018" name="Int. J. Syst. Evol. Microbiol.">
        <title>Pseudooceanicola lipolyticus sp. nov., a marine alphaproteobacterium, reclassification of Oceanicola flagellatus as Pseudooceanicola flagellatus comb. nov. and emended description of the genus Pseudooceanicola.</title>
        <authorList>
            <person name="Huang M.-M."/>
            <person name="Guo L.-L."/>
            <person name="Wu Y.-H."/>
            <person name="Lai Q.-L."/>
            <person name="Shao Z.-Z."/>
            <person name="Wang C.-S."/>
            <person name="Wu M."/>
            <person name="Xu X.-W."/>
        </authorList>
    </citation>
    <scope>NUCLEOTIDE SEQUENCE [LARGE SCALE GENOMIC DNA]</scope>
    <source>
        <strain evidence="3 6">Ar-45</strain>
    </source>
</reference>
<dbReference type="GO" id="GO:0006814">
    <property type="term" value="P:sodium ion transport"/>
    <property type="evidence" value="ECO:0007669"/>
    <property type="project" value="InterPro"/>
</dbReference>
<evidence type="ECO:0000259" key="2">
    <source>
        <dbReference type="Pfam" id="PF24836"/>
    </source>
</evidence>
<dbReference type="OrthoDB" id="9774536at2"/>
<evidence type="ECO:0000313" key="4">
    <source>
        <dbReference type="EMBL" id="SNY53979.1"/>
    </source>
</evidence>
<dbReference type="Pfam" id="PF11973">
    <property type="entry name" value="NQRA_SLBB"/>
    <property type="match status" value="1"/>
</dbReference>
<dbReference type="Pfam" id="PF24836">
    <property type="entry name" value="NQRA_2nd"/>
    <property type="match status" value="1"/>
</dbReference>
<dbReference type="GO" id="GO:0016655">
    <property type="term" value="F:oxidoreductase activity, acting on NAD(P)H, quinone or similar compound as acceptor"/>
    <property type="evidence" value="ECO:0007669"/>
    <property type="project" value="InterPro"/>
</dbReference>
<evidence type="ECO:0000259" key="1">
    <source>
        <dbReference type="Pfam" id="PF11973"/>
    </source>
</evidence>
<dbReference type="AlphaFoldDB" id="A0A285J0Z9"/>
<keyword evidence="4" id="KW-0830">Ubiquinone</keyword>
<dbReference type="InterPro" id="IPR022615">
    <property type="entry name" value="NqrA_C_domain"/>
</dbReference>
<proteinExistence type="predicted"/>
<dbReference type="Proteomes" id="UP000231655">
    <property type="component" value="Unassembled WGS sequence"/>
</dbReference>
<dbReference type="InterPro" id="IPR056148">
    <property type="entry name" value="NQRA_2nd"/>
</dbReference>
<keyword evidence="6" id="KW-1185">Reference proteome</keyword>
<evidence type="ECO:0000313" key="3">
    <source>
        <dbReference type="EMBL" id="PJE29895.1"/>
    </source>
</evidence>
<dbReference type="Proteomes" id="UP000231702">
    <property type="component" value="Unassembled WGS sequence"/>
</dbReference>
<gene>
    <name evidence="3" type="ORF">CVM39_08335</name>
    <name evidence="4" type="ORF">SAMN06297129_2692</name>
</gene>